<dbReference type="AlphaFoldDB" id="A0A7L1GVP6"/>
<dbReference type="GO" id="GO:0007095">
    <property type="term" value="P:mitotic G2 DNA damage checkpoint signaling"/>
    <property type="evidence" value="ECO:0007669"/>
    <property type="project" value="TreeGrafter"/>
</dbReference>
<keyword evidence="3" id="KW-1185">Reference proteome</keyword>
<dbReference type="OrthoDB" id="5960226at2759"/>
<dbReference type="GO" id="GO:0003682">
    <property type="term" value="F:chromatin binding"/>
    <property type="evidence" value="ECO:0007669"/>
    <property type="project" value="TreeGrafter"/>
</dbReference>
<feature type="non-terminal residue" evidence="2">
    <location>
        <position position="1"/>
    </location>
</feature>
<dbReference type="GO" id="GO:0005634">
    <property type="term" value="C:nucleus"/>
    <property type="evidence" value="ECO:0007669"/>
    <property type="project" value="TreeGrafter"/>
</dbReference>
<comment type="caution">
    <text evidence="2">The sequence shown here is derived from an EMBL/GenBank/DDBJ whole genome shotgun (WGS) entry which is preliminary data.</text>
</comment>
<name>A0A7L1GVP6_9PICI</name>
<accession>A0A7L1GVP6</accession>
<dbReference type="InterPro" id="IPR032739">
    <property type="entry name" value="MRNIP"/>
</dbReference>
<evidence type="ECO:0000313" key="3">
    <source>
        <dbReference type="Proteomes" id="UP000557230"/>
    </source>
</evidence>
<protein>
    <submittedName>
        <fullName evidence="2">MRNIP protein</fullName>
    </submittedName>
</protein>
<evidence type="ECO:0000313" key="2">
    <source>
        <dbReference type="EMBL" id="NXN17306.1"/>
    </source>
</evidence>
<gene>
    <name evidence="2" type="primary">Mrnip</name>
    <name evidence="2" type="ORF">INDMAC_R15210</name>
</gene>
<proteinExistence type="predicted"/>
<dbReference type="EMBL" id="VXBD01012569">
    <property type="protein sequence ID" value="NXN17306.1"/>
    <property type="molecule type" value="Genomic_DNA"/>
</dbReference>
<dbReference type="PANTHER" id="PTHR15863:SF2">
    <property type="entry name" value="MRN COMPLEX-INTERACTING PROTEIN"/>
    <property type="match status" value="1"/>
</dbReference>
<dbReference type="Proteomes" id="UP000557230">
    <property type="component" value="Unassembled WGS sequence"/>
</dbReference>
<sequence>CLLFFLQIYGQGSGRDCRHHVQKLNLLQGEAEEAIGWTSCTHVTVPEMRTLCSVGFRSSLMLQEGKAEVSRWSKYLDKENEDEEEEATTERQQFCSQRKNTVEGQRYKKNKGFLLSDVQEHAEENGVFQFVCQAKKRRKCLVAVPDRDDGDAVSGDTLVPALCESVLPEETTQTSTAGTKPSKWDKFLSYSDSSGKHAARAPLSPQEGSGRLGLHSITAPDAGMASRCSEQTGRTLPPDRGFQFKKCVVSTQQLASKLPGPVEPSTSFSVKEDTLYKEPQNQLLRAGPGGVETTAGRCCLNSTRRANAFVNCNMRPKCSSVSCKQFFCTGEEFDDDL</sequence>
<evidence type="ECO:0000256" key="1">
    <source>
        <dbReference type="SAM" id="MobiDB-lite"/>
    </source>
</evidence>
<organism evidence="2 3">
    <name type="scientific">Indicator maculatus</name>
    <name type="common">spotted honeyguide</name>
    <dbReference type="NCBI Taxonomy" id="545262"/>
    <lineage>
        <taxon>Eukaryota</taxon>
        <taxon>Metazoa</taxon>
        <taxon>Chordata</taxon>
        <taxon>Craniata</taxon>
        <taxon>Vertebrata</taxon>
        <taxon>Euteleostomi</taxon>
        <taxon>Archelosauria</taxon>
        <taxon>Archosauria</taxon>
        <taxon>Dinosauria</taxon>
        <taxon>Saurischia</taxon>
        <taxon>Theropoda</taxon>
        <taxon>Coelurosauria</taxon>
        <taxon>Aves</taxon>
        <taxon>Neognathae</taxon>
        <taxon>Neoaves</taxon>
        <taxon>Telluraves</taxon>
        <taxon>Coraciimorphae</taxon>
        <taxon>Piciformes</taxon>
        <taxon>Indicatoridae</taxon>
        <taxon>Indicator</taxon>
    </lineage>
</organism>
<reference evidence="2 3" key="1">
    <citation type="submission" date="2019-09" db="EMBL/GenBank/DDBJ databases">
        <title>Bird 10,000 Genomes (B10K) Project - Family phase.</title>
        <authorList>
            <person name="Zhang G."/>
        </authorList>
    </citation>
    <scope>NUCLEOTIDE SEQUENCE [LARGE SCALE GENOMIC DNA]</scope>
    <source>
        <strain evidence="2">B10K-DU-001-78</strain>
        <tissue evidence="2">Muscle</tissue>
    </source>
</reference>
<feature type="region of interest" description="Disordered" evidence="1">
    <location>
        <begin position="195"/>
        <end position="216"/>
    </location>
</feature>
<feature type="non-terminal residue" evidence="2">
    <location>
        <position position="337"/>
    </location>
</feature>
<dbReference type="PANTHER" id="PTHR15863">
    <property type="entry name" value="MRN COMPLEX-INTERACTING PROTEIN"/>
    <property type="match status" value="1"/>
</dbReference>